<dbReference type="SUPFAM" id="SSF53335">
    <property type="entry name" value="S-adenosyl-L-methionine-dependent methyltransferases"/>
    <property type="match status" value="2"/>
</dbReference>
<dbReference type="FunFam" id="3.40.50.150:FF:000123">
    <property type="entry name" value="Putative methyltransferase PMT15"/>
    <property type="match status" value="1"/>
</dbReference>
<accession>A0A328E840</accession>
<keyword evidence="7 10" id="KW-1133">Transmembrane helix</keyword>
<comment type="subcellular location">
    <subcellularLocation>
        <location evidence="1">Endoplasmic reticulum membrane</location>
        <topology evidence="1">Single-pass type II membrane protein</topology>
    </subcellularLocation>
    <subcellularLocation>
        <location evidence="10">Membrane</location>
        <topology evidence="10">Single-pass type II membrane protein</topology>
    </subcellularLocation>
</comment>
<comment type="similarity">
    <text evidence="2 10">Belongs to the methyltransferase superfamily.</text>
</comment>
<dbReference type="GO" id="GO:0005789">
    <property type="term" value="C:endoplasmic reticulum membrane"/>
    <property type="evidence" value="ECO:0007669"/>
    <property type="project" value="UniProtKB-SubCell"/>
</dbReference>
<name>A0A328E840_9ASTE</name>
<dbReference type="EC" id="2.1.1.-" evidence="10"/>
<dbReference type="InterPro" id="IPR029063">
    <property type="entry name" value="SAM-dependent_MTases_sf"/>
</dbReference>
<dbReference type="PANTHER" id="PTHR10108:SF1059">
    <property type="entry name" value="METHYLTRANSFERASE PMT15-RELATED"/>
    <property type="match status" value="1"/>
</dbReference>
<feature type="transmembrane region" description="Helical" evidence="10">
    <location>
        <begin position="20"/>
        <end position="39"/>
    </location>
</feature>
<comment type="caution">
    <text evidence="11">The sequence shown here is derived from an EMBL/GenBank/DDBJ whole genome shotgun (WGS) entry which is preliminary data.</text>
</comment>
<gene>
    <name evidence="11" type="ORF">DM860_004563</name>
</gene>
<protein>
    <recommendedName>
        <fullName evidence="10">Methyltransferase</fullName>
        <ecNumber evidence="10">2.1.1.-</ecNumber>
    </recommendedName>
</protein>
<keyword evidence="8 10" id="KW-0472">Membrane</keyword>
<evidence type="ECO:0000256" key="9">
    <source>
        <dbReference type="ARBA" id="ARBA00023180"/>
    </source>
</evidence>
<dbReference type="EMBL" id="NQVE01000015">
    <property type="protein sequence ID" value="RAL54092.1"/>
    <property type="molecule type" value="Genomic_DNA"/>
</dbReference>
<keyword evidence="9 10" id="KW-0325">Glycoprotein</keyword>
<organism evidence="11 12">
    <name type="scientific">Cuscuta australis</name>
    <dbReference type="NCBI Taxonomy" id="267555"/>
    <lineage>
        <taxon>Eukaryota</taxon>
        <taxon>Viridiplantae</taxon>
        <taxon>Streptophyta</taxon>
        <taxon>Embryophyta</taxon>
        <taxon>Tracheophyta</taxon>
        <taxon>Spermatophyta</taxon>
        <taxon>Magnoliopsida</taxon>
        <taxon>eudicotyledons</taxon>
        <taxon>Gunneridae</taxon>
        <taxon>Pentapetalae</taxon>
        <taxon>asterids</taxon>
        <taxon>lamiids</taxon>
        <taxon>Solanales</taxon>
        <taxon>Convolvulaceae</taxon>
        <taxon>Cuscuteae</taxon>
        <taxon>Cuscuta</taxon>
        <taxon>Cuscuta subgen. Grammica</taxon>
        <taxon>Cuscuta sect. Cleistogrammica</taxon>
    </lineage>
</organism>
<evidence type="ECO:0000256" key="1">
    <source>
        <dbReference type="ARBA" id="ARBA00004648"/>
    </source>
</evidence>
<reference evidence="11 12" key="1">
    <citation type="submission" date="2018-06" db="EMBL/GenBank/DDBJ databases">
        <title>The Genome of Cuscuta australis (Dodder) Provides Insight into the Evolution of Plant Parasitism.</title>
        <authorList>
            <person name="Liu H."/>
        </authorList>
    </citation>
    <scope>NUCLEOTIDE SEQUENCE [LARGE SCALE GENOMIC DNA]</scope>
    <source>
        <strain evidence="12">cv. Yunnan</strain>
        <tissue evidence="11">Vines</tissue>
    </source>
</reference>
<keyword evidence="3 10" id="KW-0489">Methyltransferase</keyword>
<sequence length="645" mass="71923">MAISSRLPRFLSARTKKTNLYFAAATAVLCSAFYLTGILQHGGASSRRLSAVTVLPSPNCDLHTKNSIGKSDSSGGAFLDFHAHHAAEDLVFPVETAAEVKRFPACGAELSEYTPCEDTERSLKFDRDMLIYRERHCPEKGEALKCRIPAPFGYRLPVRWPESRDSVWYANVPHKHLTVEKAGQNWVRFKGDRFTFPGGGTMFPRGADSYIDDIGRLVNLKDGSIRTAIDTGCGVASWGAYLLSRDILPLSFAPKDTHEAQVQFALERGVPATIGLLASNRLPYPSRAFDLAHCSRCLIPWAQYDGLYLIEVDRILRPGGYWVLSGPPINWQAQWRGWNRTRKDLKEEQDGIEGLARSLCWKKLAQKGDLSIWQKPTNHLHCKANRKVFKKPLFCHGGQDPDTAWYTKMEACLSPLPEVSGIREIAGGALVKWPERLTATPPRIRSGSVGGVSVEGFRDDTALWEKRVSHYKGVDSRLAERGRFRNVLDMNAGLGGFAAALVGDPVWVMNVVPVEANASTLGVIYERGLIGTYHNWCEAMSTYPRTYDFIHADGVFSLYQDRCEIEDIMLEMDRVLRALGSVIIRDDVDVMGSVKSIADGLQWENRMADHEDGPLVREKILIATKLYWTTPSSSSSSSSSYDKNQ</sequence>
<dbReference type="AlphaFoldDB" id="A0A328E840"/>
<evidence type="ECO:0000313" key="12">
    <source>
        <dbReference type="Proteomes" id="UP000249390"/>
    </source>
</evidence>
<dbReference type="GO" id="GO:0005802">
    <property type="term" value="C:trans-Golgi network"/>
    <property type="evidence" value="ECO:0007669"/>
    <property type="project" value="TreeGrafter"/>
</dbReference>
<dbReference type="Gene3D" id="3.40.50.150">
    <property type="entry name" value="Vaccinia Virus protein VP39"/>
    <property type="match status" value="1"/>
</dbReference>
<dbReference type="Pfam" id="PF03141">
    <property type="entry name" value="Methyltransf_29"/>
    <property type="match status" value="1"/>
</dbReference>
<dbReference type="InterPro" id="IPR004159">
    <property type="entry name" value="Put_SAM_MeTrfase"/>
</dbReference>
<keyword evidence="5 10" id="KW-0812">Transmembrane</keyword>
<evidence type="ECO:0000256" key="5">
    <source>
        <dbReference type="ARBA" id="ARBA00022692"/>
    </source>
</evidence>
<evidence type="ECO:0000256" key="4">
    <source>
        <dbReference type="ARBA" id="ARBA00022679"/>
    </source>
</evidence>
<dbReference type="Proteomes" id="UP000249390">
    <property type="component" value="Unassembled WGS sequence"/>
</dbReference>
<evidence type="ECO:0000256" key="6">
    <source>
        <dbReference type="ARBA" id="ARBA00022968"/>
    </source>
</evidence>
<evidence type="ECO:0000256" key="2">
    <source>
        <dbReference type="ARBA" id="ARBA00008361"/>
    </source>
</evidence>
<keyword evidence="12" id="KW-1185">Reference proteome</keyword>
<evidence type="ECO:0000256" key="10">
    <source>
        <dbReference type="RuleBase" id="RU366043"/>
    </source>
</evidence>
<dbReference type="PANTHER" id="PTHR10108">
    <property type="entry name" value="SAM-DEPENDENT METHYLTRANSFERASE"/>
    <property type="match status" value="1"/>
</dbReference>
<proteinExistence type="inferred from homology"/>
<dbReference type="GO" id="GO:0005768">
    <property type="term" value="C:endosome"/>
    <property type="evidence" value="ECO:0007669"/>
    <property type="project" value="TreeGrafter"/>
</dbReference>
<evidence type="ECO:0000256" key="7">
    <source>
        <dbReference type="ARBA" id="ARBA00022989"/>
    </source>
</evidence>
<dbReference type="GO" id="GO:0032259">
    <property type="term" value="P:methylation"/>
    <property type="evidence" value="ECO:0007669"/>
    <property type="project" value="UniProtKB-KW"/>
</dbReference>
<evidence type="ECO:0000256" key="3">
    <source>
        <dbReference type="ARBA" id="ARBA00022603"/>
    </source>
</evidence>
<evidence type="ECO:0000256" key="8">
    <source>
        <dbReference type="ARBA" id="ARBA00023136"/>
    </source>
</evidence>
<keyword evidence="4 10" id="KW-0808">Transferase</keyword>
<evidence type="ECO:0000313" key="11">
    <source>
        <dbReference type="EMBL" id="RAL54092.1"/>
    </source>
</evidence>
<keyword evidence="6 10" id="KW-0735">Signal-anchor</keyword>
<dbReference type="GO" id="GO:0008168">
    <property type="term" value="F:methyltransferase activity"/>
    <property type="evidence" value="ECO:0007669"/>
    <property type="project" value="UniProtKB-UniRule"/>
</dbReference>